<organism evidence="2 3">
    <name type="scientific">Pedobacter kyonggii</name>
    <dbReference type="NCBI Taxonomy" id="1926871"/>
    <lineage>
        <taxon>Bacteria</taxon>
        <taxon>Pseudomonadati</taxon>
        <taxon>Bacteroidota</taxon>
        <taxon>Sphingobacteriia</taxon>
        <taxon>Sphingobacteriales</taxon>
        <taxon>Sphingobacteriaceae</taxon>
        <taxon>Pedobacter</taxon>
    </lineage>
</organism>
<protein>
    <submittedName>
        <fullName evidence="2">Redoxin domain-containing protein</fullName>
    </submittedName>
</protein>
<evidence type="ECO:0000313" key="3">
    <source>
        <dbReference type="Proteomes" id="UP000291819"/>
    </source>
</evidence>
<feature type="domain" description="Alkyl hydroperoxide reductase subunit C/ Thiol specific antioxidant" evidence="1">
    <location>
        <begin position="4"/>
        <end position="94"/>
    </location>
</feature>
<gene>
    <name evidence="2" type="ORF">EYS08_03760</name>
</gene>
<evidence type="ECO:0000259" key="1">
    <source>
        <dbReference type="Pfam" id="PF00578"/>
    </source>
</evidence>
<sequence length="133" mass="15393">MRIHGNIINLKDLNGKKVFLTFYRNVGCPVCNLRFHQLLQLEEQFRAHDIVVLAVYESNTSNLKRYVDGENYYTVMIGNPDFDLYEKYGIERSTIKLLSSIYKGVIGKAERGKKLFKHKFDQDGHANLMGGNF</sequence>
<dbReference type="GO" id="GO:0016209">
    <property type="term" value="F:antioxidant activity"/>
    <property type="evidence" value="ECO:0007669"/>
    <property type="project" value="InterPro"/>
</dbReference>
<dbReference type="InterPro" id="IPR036249">
    <property type="entry name" value="Thioredoxin-like_sf"/>
</dbReference>
<accession>A0A4Q9HGN9</accession>
<reference evidence="2 3" key="1">
    <citation type="submission" date="2019-02" db="EMBL/GenBank/DDBJ databases">
        <title>Pedobacter kyonggii whole genome sequence analysis.</title>
        <authorList>
            <person name="Dahal R.H."/>
        </authorList>
    </citation>
    <scope>NUCLEOTIDE SEQUENCE [LARGE SCALE GENOMIC DNA]</scope>
    <source>
        <strain evidence="2 3">K-4-11-1</strain>
    </source>
</reference>
<dbReference type="InterPro" id="IPR000866">
    <property type="entry name" value="AhpC/TSA"/>
</dbReference>
<dbReference type="Pfam" id="PF00578">
    <property type="entry name" value="AhpC-TSA"/>
    <property type="match status" value="1"/>
</dbReference>
<comment type="caution">
    <text evidence="2">The sequence shown here is derived from an EMBL/GenBank/DDBJ whole genome shotgun (WGS) entry which is preliminary data.</text>
</comment>
<dbReference type="AlphaFoldDB" id="A0A4Q9HGN9"/>
<keyword evidence="3" id="KW-1185">Reference proteome</keyword>
<dbReference type="Proteomes" id="UP000291819">
    <property type="component" value="Unassembled WGS sequence"/>
</dbReference>
<dbReference type="EMBL" id="SIXF01000002">
    <property type="protein sequence ID" value="TBO44434.1"/>
    <property type="molecule type" value="Genomic_DNA"/>
</dbReference>
<dbReference type="GO" id="GO:0016491">
    <property type="term" value="F:oxidoreductase activity"/>
    <property type="evidence" value="ECO:0007669"/>
    <property type="project" value="InterPro"/>
</dbReference>
<dbReference type="OrthoDB" id="9809746at2"/>
<name>A0A4Q9HGN9_9SPHI</name>
<dbReference type="RefSeq" id="WP_131028509.1">
    <property type="nucleotide sequence ID" value="NZ_SIXF01000002.1"/>
</dbReference>
<proteinExistence type="predicted"/>
<dbReference type="SUPFAM" id="SSF52833">
    <property type="entry name" value="Thioredoxin-like"/>
    <property type="match status" value="1"/>
</dbReference>
<evidence type="ECO:0000313" key="2">
    <source>
        <dbReference type="EMBL" id="TBO44434.1"/>
    </source>
</evidence>
<dbReference type="Gene3D" id="3.40.30.10">
    <property type="entry name" value="Glutaredoxin"/>
    <property type="match status" value="1"/>
</dbReference>